<dbReference type="Proteomes" id="UP001159363">
    <property type="component" value="Chromosome 3"/>
</dbReference>
<dbReference type="PROSITE" id="PS50994">
    <property type="entry name" value="INTEGRASE"/>
    <property type="match status" value="1"/>
</dbReference>
<protein>
    <recommendedName>
        <fullName evidence="1">Integrase catalytic domain-containing protein</fullName>
    </recommendedName>
</protein>
<evidence type="ECO:0000313" key="2">
    <source>
        <dbReference type="EMBL" id="KAJ8891385.1"/>
    </source>
</evidence>
<dbReference type="SUPFAM" id="SSF53098">
    <property type="entry name" value="Ribonuclease H-like"/>
    <property type="match status" value="1"/>
</dbReference>
<organism evidence="2 3">
    <name type="scientific">Dryococelus australis</name>
    <dbReference type="NCBI Taxonomy" id="614101"/>
    <lineage>
        <taxon>Eukaryota</taxon>
        <taxon>Metazoa</taxon>
        <taxon>Ecdysozoa</taxon>
        <taxon>Arthropoda</taxon>
        <taxon>Hexapoda</taxon>
        <taxon>Insecta</taxon>
        <taxon>Pterygota</taxon>
        <taxon>Neoptera</taxon>
        <taxon>Polyneoptera</taxon>
        <taxon>Phasmatodea</taxon>
        <taxon>Verophasmatodea</taxon>
        <taxon>Anareolatae</taxon>
        <taxon>Phasmatidae</taxon>
        <taxon>Eurycanthinae</taxon>
        <taxon>Dryococelus</taxon>
    </lineage>
</organism>
<reference evidence="2 3" key="1">
    <citation type="submission" date="2023-02" db="EMBL/GenBank/DDBJ databases">
        <title>LHISI_Scaffold_Assembly.</title>
        <authorList>
            <person name="Stuart O.P."/>
            <person name="Cleave R."/>
            <person name="Magrath M.J.L."/>
            <person name="Mikheyev A.S."/>
        </authorList>
    </citation>
    <scope>NUCLEOTIDE SEQUENCE [LARGE SCALE GENOMIC DNA]</scope>
    <source>
        <strain evidence="2">Daus_M_001</strain>
        <tissue evidence="2">Leg muscle</tissue>
    </source>
</reference>
<dbReference type="InterPro" id="IPR050951">
    <property type="entry name" value="Retrovirus_Pol_polyprotein"/>
</dbReference>
<evidence type="ECO:0000313" key="3">
    <source>
        <dbReference type="Proteomes" id="UP001159363"/>
    </source>
</evidence>
<gene>
    <name evidence="2" type="ORF">PR048_010901</name>
</gene>
<dbReference type="InterPro" id="IPR001584">
    <property type="entry name" value="Integrase_cat-core"/>
</dbReference>
<evidence type="ECO:0000259" key="1">
    <source>
        <dbReference type="PROSITE" id="PS50994"/>
    </source>
</evidence>
<name>A0ABQ9I524_9NEOP</name>
<dbReference type="EMBL" id="JARBHB010000003">
    <property type="protein sequence ID" value="KAJ8891385.1"/>
    <property type="molecule type" value="Genomic_DNA"/>
</dbReference>
<accession>A0ABQ9I524</accession>
<dbReference type="Gene3D" id="3.30.420.10">
    <property type="entry name" value="Ribonuclease H-like superfamily/Ribonuclease H"/>
    <property type="match status" value="1"/>
</dbReference>
<comment type="caution">
    <text evidence="2">The sequence shown here is derived from an EMBL/GenBank/DDBJ whole genome shotgun (WGS) entry which is preliminary data.</text>
</comment>
<dbReference type="PANTHER" id="PTHR37984">
    <property type="entry name" value="PROTEIN CBG26694"/>
    <property type="match status" value="1"/>
</dbReference>
<dbReference type="PANTHER" id="PTHR37984:SF9">
    <property type="entry name" value="INTEGRASE CATALYTIC DOMAIN-CONTAINING PROTEIN"/>
    <property type="match status" value="1"/>
</dbReference>
<feature type="domain" description="Integrase catalytic" evidence="1">
    <location>
        <begin position="30"/>
        <end position="117"/>
    </location>
</feature>
<dbReference type="InterPro" id="IPR036397">
    <property type="entry name" value="RNaseH_sf"/>
</dbReference>
<proteinExistence type="predicted"/>
<keyword evidence="3" id="KW-1185">Reference proteome</keyword>
<dbReference type="InterPro" id="IPR012337">
    <property type="entry name" value="RNaseH-like_sf"/>
</dbReference>
<sequence>MRSFSQGEHLVASYVSAFKKDLVENCSSCADFTPRKIEQLLTSEFPELNKLIIADYFSRFIEIAKLDDLSVGTIIKHTKSIFSQHGYPEVVRADCGTQFNCSQFKQLAQECNFRLIT</sequence>